<organism evidence="1 2">
    <name type="scientific">Myxacorys almedinensis A</name>
    <dbReference type="NCBI Taxonomy" id="2690445"/>
    <lineage>
        <taxon>Bacteria</taxon>
        <taxon>Bacillati</taxon>
        <taxon>Cyanobacteriota</taxon>
        <taxon>Cyanophyceae</taxon>
        <taxon>Leptolyngbyales</taxon>
        <taxon>Leptolyngbyaceae</taxon>
        <taxon>Myxacorys</taxon>
        <taxon>Myxacorys almedinensis</taxon>
    </lineage>
</organism>
<keyword evidence="1" id="KW-0378">Hydrolase</keyword>
<dbReference type="InterPro" id="IPR029058">
    <property type="entry name" value="AB_hydrolase_fold"/>
</dbReference>
<dbReference type="Gene3D" id="3.40.50.1820">
    <property type="entry name" value="alpha/beta hydrolase"/>
    <property type="match status" value="1"/>
</dbReference>
<dbReference type="Proteomes" id="UP000646053">
    <property type="component" value="Unassembled WGS sequence"/>
</dbReference>
<reference evidence="1" key="1">
    <citation type="submission" date="2019-12" db="EMBL/GenBank/DDBJ databases">
        <title>High-Quality draft genome sequences of three cyanobacteria isolated from the limestone walls of the Old Cathedral of Coimbra.</title>
        <authorList>
            <person name="Tiago I."/>
            <person name="Soares F."/>
            <person name="Portugal A."/>
        </authorList>
    </citation>
    <scope>NUCLEOTIDE SEQUENCE</scope>
    <source>
        <strain evidence="1">A</strain>
    </source>
</reference>
<sequence length="336" mass="35697">MMVRALFQAANVEGVNPPYDTLHLKVFYPAHLSGSDREQDMGEVPADPQLAPFAIVILFNGVNCAADGYQWLAVKLAERGLVVVIFTWVAENLPGVVALTPGVDIHKWFPGVYGTAPTASALPALLAKLEALQANGTLAGLLDLQRIILGGHSAGGRVAIENANPEFFPQVVASFAYAAHSAAPVQIGYDAGTILPLPDALPLLLMGGTCDGVIANSGDRYGMVWETPITPVLRTFREAIAGGRGDSYLVLLEGANHFSVVDPFDATTGRAFLDFAAAQPAEQTRSVVAEAVCLFIDAHVRHQTGAMEALHQRLTSDDVAISARRNSEGIASFERK</sequence>
<keyword evidence="2" id="KW-1185">Reference proteome</keyword>
<evidence type="ECO:0000313" key="2">
    <source>
        <dbReference type="Proteomes" id="UP000646053"/>
    </source>
</evidence>
<dbReference type="EMBL" id="WVIE01000032">
    <property type="protein sequence ID" value="NDJ19509.1"/>
    <property type="molecule type" value="Genomic_DNA"/>
</dbReference>
<dbReference type="AlphaFoldDB" id="A0A8J7Z4B5"/>
<name>A0A8J7Z4B5_9CYAN</name>
<dbReference type="SUPFAM" id="SSF53474">
    <property type="entry name" value="alpha/beta-Hydrolases"/>
    <property type="match status" value="1"/>
</dbReference>
<dbReference type="RefSeq" id="WP_162425037.1">
    <property type="nucleotide sequence ID" value="NZ_WVIE01000032.1"/>
</dbReference>
<proteinExistence type="predicted"/>
<gene>
    <name evidence="1" type="ORF">GS601_19840</name>
</gene>
<evidence type="ECO:0000313" key="1">
    <source>
        <dbReference type="EMBL" id="NDJ19509.1"/>
    </source>
</evidence>
<protein>
    <submittedName>
        <fullName evidence="1">Dienelactone hydrolase</fullName>
    </submittedName>
</protein>
<comment type="caution">
    <text evidence="1">The sequence shown here is derived from an EMBL/GenBank/DDBJ whole genome shotgun (WGS) entry which is preliminary data.</text>
</comment>
<accession>A0A8J7Z4B5</accession>
<dbReference type="GO" id="GO:0016787">
    <property type="term" value="F:hydrolase activity"/>
    <property type="evidence" value="ECO:0007669"/>
    <property type="project" value="UniProtKB-KW"/>
</dbReference>